<name>A0AAN9UPY0_9PEZI</name>
<evidence type="ECO:0000313" key="4">
    <source>
        <dbReference type="Proteomes" id="UP001320420"/>
    </source>
</evidence>
<sequence>MASFVIIGANGHQGSATARALLAAGAKVHALVRDPQTEAAQQLASQGATLFTYRDFGDFDGVRAAAQGCRGVFMALWPTADAEAQARGIVAACAEAGVTSVVLSTAWYTGSPEKWNVGGGRGRGAQQLDPSPDPAMIEYFEGKAALERAVRESGLRHTVLRPSWIHYNYTLPLAAVAYPELVARAELAYPHDVDAVRMAHIDEADIGRFAAAAFLDSDSDPGRFDGEVIELGNENLTGREARDIIARVTGRDIGLRRKTAEEVEAAEAANPLQKFQRWASRVDVTIDGEALRRKYGIDLTSFEDYVRREKDRILATLPPVEQ</sequence>
<organism evidence="3 4">
    <name type="scientific">Diatrype stigma</name>
    <dbReference type="NCBI Taxonomy" id="117547"/>
    <lineage>
        <taxon>Eukaryota</taxon>
        <taxon>Fungi</taxon>
        <taxon>Dikarya</taxon>
        <taxon>Ascomycota</taxon>
        <taxon>Pezizomycotina</taxon>
        <taxon>Sordariomycetes</taxon>
        <taxon>Xylariomycetidae</taxon>
        <taxon>Xylariales</taxon>
        <taxon>Diatrypaceae</taxon>
        <taxon>Diatrype</taxon>
    </lineage>
</organism>
<keyword evidence="4" id="KW-1185">Reference proteome</keyword>
<accession>A0AAN9UPY0</accession>
<feature type="domain" description="NAD(P)-binding" evidence="2">
    <location>
        <begin position="8"/>
        <end position="168"/>
    </location>
</feature>
<dbReference type="InterPro" id="IPR051164">
    <property type="entry name" value="NmrA-like_oxidored"/>
</dbReference>
<evidence type="ECO:0000256" key="1">
    <source>
        <dbReference type="ARBA" id="ARBA00022857"/>
    </source>
</evidence>
<dbReference type="Gene3D" id="3.40.50.720">
    <property type="entry name" value="NAD(P)-binding Rossmann-like Domain"/>
    <property type="match status" value="1"/>
</dbReference>
<dbReference type="Proteomes" id="UP001320420">
    <property type="component" value="Unassembled WGS sequence"/>
</dbReference>
<dbReference type="Pfam" id="PF13460">
    <property type="entry name" value="NAD_binding_10"/>
    <property type="match status" value="1"/>
</dbReference>
<protein>
    <recommendedName>
        <fullName evidence="2">NAD(P)-binding domain-containing protein</fullName>
    </recommendedName>
</protein>
<dbReference type="PANTHER" id="PTHR42748:SF7">
    <property type="entry name" value="NMRA LIKE REDOX SENSOR 1-RELATED"/>
    <property type="match status" value="1"/>
</dbReference>
<proteinExistence type="predicted"/>
<comment type="caution">
    <text evidence="3">The sequence shown here is derived from an EMBL/GenBank/DDBJ whole genome shotgun (WGS) entry which is preliminary data.</text>
</comment>
<evidence type="ECO:0000259" key="2">
    <source>
        <dbReference type="Pfam" id="PF13460"/>
    </source>
</evidence>
<dbReference type="PANTHER" id="PTHR42748">
    <property type="entry name" value="NITROGEN METABOLITE REPRESSION PROTEIN NMRA FAMILY MEMBER"/>
    <property type="match status" value="1"/>
</dbReference>
<dbReference type="AlphaFoldDB" id="A0AAN9UPY0"/>
<reference evidence="3 4" key="1">
    <citation type="submission" date="2024-02" db="EMBL/GenBank/DDBJ databases">
        <title>De novo assembly and annotation of 12 fungi associated with fruit tree decline syndrome in Ontario, Canada.</title>
        <authorList>
            <person name="Sulman M."/>
            <person name="Ellouze W."/>
            <person name="Ilyukhin E."/>
        </authorList>
    </citation>
    <scope>NUCLEOTIDE SEQUENCE [LARGE SCALE GENOMIC DNA]</scope>
    <source>
        <strain evidence="3 4">M11/M66-122</strain>
    </source>
</reference>
<dbReference type="InterPro" id="IPR036291">
    <property type="entry name" value="NAD(P)-bd_dom_sf"/>
</dbReference>
<dbReference type="SUPFAM" id="SSF51735">
    <property type="entry name" value="NAD(P)-binding Rossmann-fold domains"/>
    <property type="match status" value="1"/>
</dbReference>
<gene>
    <name evidence="3" type="ORF">SLS62_005327</name>
</gene>
<dbReference type="EMBL" id="JAKJXP020000035">
    <property type="protein sequence ID" value="KAK7752775.1"/>
    <property type="molecule type" value="Genomic_DNA"/>
</dbReference>
<evidence type="ECO:0000313" key="3">
    <source>
        <dbReference type="EMBL" id="KAK7752775.1"/>
    </source>
</evidence>
<keyword evidence="1" id="KW-0521">NADP</keyword>
<dbReference type="InterPro" id="IPR016040">
    <property type="entry name" value="NAD(P)-bd_dom"/>
</dbReference>